<dbReference type="AlphaFoldDB" id="D2B9D3"/>
<name>D2B9D3_STRRD</name>
<proteinExistence type="predicted"/>
<sequence>MAWRERAGGWFSPYGHPPWWLVLPVRPSVMVAGSPRTAIRHGAAQRDTRSHIECVKTITQREFRNNSAAVMDAVEAGEAGEAGEVYHITRNGIEVAELRPLARRRRLTAEELTARHRRLPRVDHERMRQEADEFFGTEDRVGDDNAPRGRDTGLRPGAASTPGALHYESRDDRPGPSTAVSCAWPSGRYEAPQSIGVQDRPDLLSASALARSAFVVPQLSRDGYRSLIFNSWGLAAWWREGIGVGMPWSCGMRRAAG</sequence>
<evidence type="ECO:0008006" key="4">
    <source>
        <dbReference type="Google" id="ProtNLM"/>
    </source>
</evidence>
<organism evidence="2 3">
    <name type="scientific">Streptosporangium roseum (strain ATCC 12428 / DSM 43021 / JCM 3005 / KCTC 9067 / NCIMB 10171 / NRRL 2505 / NI 9100)</name>
    <dbReference type="NCBI Taxonomy" id="479432"/>
    <lineage>
        <taxon>Bacteria</taxon>
        <taxon>Bacillati</taxon>
        <taxon>Actinomycetota</taxon>
        <taxon>Actinomycetes</taxon>
        <taxon>Streptosporangiales</taxon>
        <taxon>Streptosporangiaceae</taxon>
        <taxon>Streptosporangium</taxon>
    </lineage>
</organism>
<gene>
    <name evidence="2" type="ordered locus">Sros_9049</name>
</gene>
<keyword evidence="3" id="KW-1185">Reference proteome</keyword>
<dbReference type="EMBL" id="CP001814">
    <property type="protein sequence ID" value="ACZ91678.1"/>
    <property type="molecule type" value="Genomic_DNA"/>
</dbReference>
<dbReference type="KEGG" id="sro:Sros_9049"/>
<reference evidence="2 3" key="1">
    <citation type="journal article" date="2010" name="Stand. Genomic Sci.">
        <title>Complete genome sequence of Streptosporangium roseum type strain (NI 9100).</title>
        <authorList>
            <person name="Nolan M."/>
            <person name="Sikorski J."/>
            <person name="Jando M."/>
            <person name="Lucas S."/>
            <person name="Lapidus A."/>
            <person name="Glavina Del Rio T."/>
            <person name="Chen F."/>
            <person name="Tice H."/>
            <person name="Pitluck S."/>
            <person name="Cheng J.F."/>
            <person name="Chertkov O."/>
            <person name="Sims D."/>
            <person name="Meincke L."/>
            <person name="Brettin T."/>
            <person name="Han C."/>
            <person name="Detter J.C."/>
            <person name="Bruce D."/>
            <person name="Goodwin L."/>
            <person name="Land M."/>
            <person name="Hauser L."/>
            <person name="Chang Y.J."/>
            <person name="Jeffries C.D."/>
            <person name="Ivanova N."/>
            <person name="Mavromatis K."/>
            <person name="Mikhailova N."/>
            <person name="Chen A."/>
            <person name="Palaniappan K."/>
            <person name="Chain P."/>
            <person name="Rohde M."/>
            <person name="Goker M."/>
            <person name="Bristow J."/>
            <person name="Eisen J.A."/>
            <person name="Markowitz V."/>
            <person name="Hugenholtz P."/>
            <person name="Kyrpides N.C."/>
            <person name="Klenk H.P."/>
        </authorList>
    </citation>
    <scope>NUCLEOTIDE SEQUENCE [LARGE SCALE GENOMIC DNA]</scope>
    <source>
        <strain evidence="3">ATCC 12428 / DSM 43021 / JCM 3005 / NI 9100</strain>
    </source>
</reference>
<dbReference type="STRING" id="479432.Sros_9049"/>
<evidence type="ECO:0000313" key="2">
    <source>
        <dbReference type="EMBL" id="ACZ91678.1"/>
    </source>
</evidence>
<dbReference type="eggNOG" id="COG4118">
    <property type="taxonomic scope" value="Bacteria"/>
</dbReference>
<feature type="compositionally biased region" description="Basic and acidic residues" evidence="1">
    <location>
        <begin position="134"/>
        <end position="153"/>
    </location>
</feature>
<protein>
    <recommendedName>
        <fullName evidence="4">Antitoxin</fullName>
    </recommendedName>
</protein>
<dbReference type="HOGENOM" id="CLU_1081515_0_0_11"/>
<feature type="region of interest" description="Disordered" evidence="1">
    <location>
        <begin position="134"/>
        <end position="180"/>
    </location>
</feature>
<evidence type="ECO:0000313" key="3">
    <source>
        <dbReference type="Proteomes" id="UP000002029"/>
    </source>
</evidence>
<accession>D2B9D3</accession>
<evidence type="ECO:0000256" key="1">
    <source>
        <dbReference type="SAM" id="MobiDB-lite"/>
    </source>
</evidence>
<dbReference type="Proteomes" id="UP000002029">
    <property type="component" value="Chromosome"/>
</dbReference>